<evidence type="ECO:0000256" key="2">
    <source>
        <dbReference type="SAM" id="SignalP"/>
    </source>
</evidence>
<name>A0ABU0J3F7_9HYPH</name>
<keyword evidence="4" id="KW-1185">Reference proteome</keyword>
<gene>
    <name evidence="3" type="ORF">QO011_001803</name>
</gene>
<dbReference type="Gene3D" id="2.60.40.1880">
    <property type="entry name" value="Invasion associated locus B (IalB) protein"/>
    <property type="match status" value="1"/>
</dbReference>
<dbReference type="RefSeq" id="WP_307270499.1">
    <property type="nucleotide sequence ID" value="NZ_JAUSVX010000002.1"/>
</dbReference>
<dbReference type="Proteomes" id="UP001242480">
    <property type="component" value="Unassembled WGS sequence"/>
</dbReference>
<dbReference type="InterPro" id="IPR010642">
    <property type="entry name" value="Invasion_prot_B"/>
</dbReference>
<dbReference type="Pfam" id="PF06776">
    <property type="entry name" value="IalB"/>
    <property type="match status" value="1"/>
</dbReference>
<accession>A0ABU0J3F7</accession>
<dbReference type="InterPro" id="IPR038696">
    <property type="entry name" value="IalB_sf"/>
</dbReference>
<sequence length="223" mass="23221">MSFRLLATTVAALGLMAAPAFAQQQPAKPAAPAAPAADQAAADADQGNATPAISGPQPDWVKLCSTDPQSKKELCQTSRDLRAETGQTLASVAIRQDKGGKRLLIMAIPPGMQIQPGVRVVIDQQPPVGGKFSVCFPNVCLAETDATDALIGVMKKGTTLNLQALNVQGRGVVFPIGLKGFGKALDGAPIDPKVVQNEQEQLRKKLEEAAKKAQQAAGQPPAQ</sequence>
<feature type="compositionally biased region" description="Low complexity" evidence="1">
    <location>
        <begin position="28"/>
        <end position="52"/>
    </location>
</feature>
<comment type="caution">
    <text evidence="3">The sequence shown here is derived from an EMBL/GenBank/DDBJ whole genome shotgun (WGS) entry which is preliminary data.</text>
</comment>
<feature type="chain" id="PRO_5047453921" evidence="2">
    <location>
        <begin position="23"/>
        <end position="223"/>
    </location>
</feature>
<protein>
    <submittedName>
        <fullName evidence="3">Invasion protein IalB</fullName>
    </submittedName>
</protein>
<feature type="signal peptide" evidence="2">
    <location>
        <begin position="1"/>
        <end position="22"/>
    </location>
</feature>
<organism evidence="3 4">
    <name type="scientific">Labrys wisconsinensis</name>
    <dbReference type="NCBI Taxonomy" id="425677"/>
    <lineage>
        <taxon>Bacteria</taxon>
        <taxon>Pseudomonadati</taxon>
        <taxon>Pseudomonadota</taxon>
        <taxon>Alphaproteobacteria</taxon>
        <taxon>Hyphomicrobiales</taxon>
        <taxon>Xanthobacteraceae</taxon>
        <taxon>Labrys</taxon>
    </lineage>
</organism>
<keyword evidence="2" id="KW-0732">Signal</keyword>
<evidence type="ECO:0000256" key="1">
    <source>
        <dbReference type="SAM" id="MobiDB-lite"/>
    </source>
</evidence>
<dbReference type="EMBL" id="JAUSVX010000002">
    <property type="protein sequence ID" value="MDQ0468803.1"/>
    <property type="molecule type" value="Genomic_DNA"/>
</dbReference>
<reference evidence="3 4" key="1">
    <citation type="submission" date="2023-07" db="EMBL/GenBank/DDBJ databases">
        <title>Genomic Encyclopedia of Type Strains, Phase IV (KMG-IV): sequencing the most valuable type-strain genomes for metagenomic binning, comparative biology and taxonomic classification.</title>
        <authorList>
            <person name="Goeker M."/>
        </authorList>
    </citation>
    <scope>NUCLEOTIDE SEQUENCE [LARGE SCALE GENOMIC DNA]</scope>
    <source>
        <strain evidence="3 4">DSM 19619</strain>
    </source>
</reference>
<feature type="region of interest" description="Disordered" evidence="1">
    <location>
        <begin position="28"/>
        <end position="59"/>
    </location>
</feature>
<evidence type="ECO:0000313" key="3">
    <source>
        <dbReference type="EMBL" id="MDQ0468803.1"/>
    </source>
</evidence>
<evidence type="ECO:0000313" key="4">
    <source>
        <dbReference type="Proteomes" id="UP001242480"/>
    </source>
</evidence>
<proteinExistence type="predicted"/>